<evidence type="ECO:0008006" key="3">
    <source>
        <dbReference type="Google" id="ProtNLM"/>
    </source>
</evidence>
<dbReference type="AlphaFoldDB" id="A0AAD7CGU1"/>
<evidence type="ECO:0000313" key="2">
    <source>
        <dbReference type="Proteomes" id="UP001221142"/>
    </source>
</evidence>
<proteinExistence type="predicted"/>
<dbReference type="EMBL" id="JARKIF010000002">
    <property type="protein sequence ID" value="KAJ7648114.1"/>
    <property type="molecule type" value="Genomic_DNA"/>
</dbReference>
<gene>
    <name evidence="1" type="ORF">FB45DRAFT_1052468</name>
</gene>
<evidence type="ECO:0000313" key="1">
    <source>
        <dbReference type="EMBL" id="KAJ7648114.1"/>
    </source>
</evidence>
<comment type="caution">
    <text evidence="1">The sequence shown here is derived from an EMBL/GenBank/DDBJ whole genome shotgun (WGS) entry which is preliminary data.</text>
</comment>
<organism evidence="1 2">
    <name type="scientific">Roridomyces roridus</name>
    <dbReference type="NCBI Taxonomy" id="1738132"/>
    <lineage>
        <taxon>Eukaryota</taxon>
        <taxon>Fungi</taxon>
        <taxon>Dikarya</taxon>
        <taxon>Basidiomycota</taxon>
        <taxon>Agaricomycotina</taxon>
        <taxon>Agaricomycetes</taxon>
        <taxon>Agaricomycetidae</taxon>
        <taxon>Agaricales</taxon>
        <taxon>Marasmiineae</taxon>
        <taxon>Mycenaceae</taxon>
        <taxon>Roridomyces</taxon>
    </lineage>
</organism>
<reference evidence="1" key="1">
    <citation type="submission" date="2023-03" db="EMBL/GenBank/DDBJ databases">
        <title>Massive genome expansion in bonnet fungi (Mycena s.s.) driven by repeated elements and novel gene families across ecological guilds.</title>
        <authorList>
            <consortium name="Lawrence Berkeley National Laboratory"/>
            <person name="Harder C.B."/>
            <person name="Miyauchi S."/>
            <person name="Viragh M."/>
            <person name="Kuo A."/>
            <person name="Thoen E."/>
            <person name="Andreopoulos B."/>
            <person name="Lu D."/>
            <person name="Skrede I."/>
            <person name="Drula E."/>
            <person name="Henrissat B."/>
            <person name="Morin E."/>
            <person name="Kohler A."/>
            <person name="Barry K."/>
            <person name="LaButti K."/>
            <person name="Morin E."/>
            <person name="Salamov A."/>
            <person name="Lipzen A."/>
            <person name="Mereny Z."/>
            <person name="Hegedus B."/>
            <person name="Baldrian P."/>
            <person name="Stursova M."/>
            <person name="Weitz H."/>
            <person name="Taylor A."/>
            <person name="Grigoriev I.V."/>
            <person name="Nagy L.G."/>
            <person name="Martin F."/>
            <person name="Kauserud H."/>
        </authorList>
    </citation>
    <scope>NUCLEOTIDE SEQUENCE</scope>
    <source>
        <strain evidence="1">9284</strain>
    </source>
</reference>
<keyword evidence="2" id="KW-1185">Reference proteome</keyword>
<protein>
    <recommendedName>
        <fullName evidence="3">F-box domain-containing protein</fullName>
    </recommendedName>
</protein>
<accession>A0AAD7CGU1</accession>
<dbReference type="Proteomes" id="UP001221142">
    <property type="component" value="Unassembled WGS sequence"/>
</dbReference>
<sequence>MVLDGLDDDTTPQEDIERLAKLYLLKLSQVISSPRIYLSANLRVEVCSWWHNVVMCTPSLWSTIVADTTLWPETSSDVRLGLVSAALNRSDSHSLRVEVAAVNTPDGIAVLELLSRHSSRWKTLNLWNGIPSVQAISSAKGNLPLLESAIISIRNNEWSDSIGVFGDAPLLTALTFTGWVAQLPLVPWDQLRQLRFINAVPGELAESLSLLSRFSTEVTCCLDLIVDDTFPLELPHLSSRIQDLTLKFELYGEEPIANDLIGSVLKSLTLPHLSSLSLRGDATKSPEPLVWNQAAFIPFALRSGLRDTLLRLNIDAHCAARDLLQCLVHLPLLQELVLVESDGVSSDLIISDELFVAFARVSESDQIIVPRLRFVALSSNLHFSDARFWSFVENRIWFILRDDALFDPDLMSFEVILHWRPSCVRLLTVEFHEHAAALLDSWAGKGFQDDFGTRQRMMVWQSLSLLCIEHNWCRG</sequence>
<name>A0AAD7CGU1_9AGAR</name>